<name>A0A8J2UNB8_9BURK</name>
<gene>
    <name evidence="2" type="ORF">GCM10007205_21250</name>
</gene>
<dbReference type="Proteomes" id="UP000620266">
    <property type="component" value="Unassembled WGS sequence"/>
</dbReference>
<feature type="transmembrane region" description="Helical" evidence="1">
    <location>
        <begin position="212"/>
        <end position="232"/>
    </location>
</feature>
<keyword evidence="1" id="KW-1133">Transmembrane helix</keyword>
<dbReference type="AlphaFoldDB" id="A0A8J2UNB8"/>
<comment type="caution">
    <text evidence="2">The sequence shown here is derived from an EMBL/GenBank/DDBJ whole genome shotgun (WGS) entry which is preliminary data.</text>
</comment>
<protein>
    <submittedName>
        <fullName evidence="2">Uncharacterized protein</fullName>
    </submittedName>
</protein>
<evidence type="ECO:0000313" key="2">
    <source>
        <dbReference type="EMBL" id="GGC11883.1"/>
    </source>
</evidence>
<dbReference type="RefSeq" id="WP_188396241.1">
    <property type="nucleotide sequence ID" value="NZ_BMCG01000004.1"/>
</dbReference>
<feature type="transmembrane region" description="Helical" evidence="1">
    <location>
        <begin position="66"/>
        <end position="86"/>
    </location>
</feature>
<keyword evidence="1" id="KW-0812">Transmembrane</keyword>
<sequence length="242" mass="25800">MFERAMTGLHVALTAALAAMAVASVLLGADFELLAARQGNGAWWFIGIWLVLSALIAVLPGSIVQWRAGLCVSAAALLVAALAGLWRGAPHAMAMGIALLTLAAILVFSAWQLRARPHKPAHLARSDARPADWKRRLCWWIVVLCMAEAFRMAQLGAGNAVKGAGSFGMLLVFFVLLPALSVSTWFPRLAGIGWLLATVPMTWLLWRTPSVSVAIGMALVAAGGVMLLRAPVQDIDKSEMPQ</sequence>
<reference evidence="2" key="2">
    <citation type="submission" date="2020-09" db="EMBL/GenBank/DDBJ databases">
        <authorList>
            <person name="Sun Q."/>
            <person name="Sedlacek I."/>
        </authorList>
    </citation>
    <scope>NUCLEOTIDE SEQUENCE</scope>
    <source>
        <strain evidence="2">CCM 7086</strain>
    </source>
</reference>
<evidence type="ECO:0000313" key="3">
    <source>
        <dbReference type="Proteomes" id="UP000620266"/>
    </source>
</evidence>
<organism evidence="2 3">
    <name type="scientific">Oxalicibacterium flavum</name>
    <dbReference type="NCBI Taxonomy" id="179467"/>
    <lineage>
        <taxon>Bacteria</taxon>
        <taxon>Pseudomonadati</taxon>
        <taxon>Pseudomonadota</taxon>
        <taxon>Betaproteobacteria</taxon>
        <taxon>Burkholderiales</taxon>
        <taxon>Oxalobacteraceae</taxon>
        <taxon>Oxalicibacterium</taxon>
    </lineage>
</organism>
<keyword evidence="3" id="KW-1185">Reference proteome</keyword>
<feature type="transmembrane region" description="Helical" evidence="1">
    <location>
        <begin position="42"/>
        <end position="59"/>
    </location>
</feature>
<feature type="transmembrane region" description="Helical" evidence="1">
    <location>
        <begin position="163"/>
        <end position="182"/>
    </location>
</feature>
<feature type="transmembrane region" description="Helical" evidence="1">
    <location>
        <begin position="189"/>
        <end position="206"/>
    </location>
</feature>
<dbReference type="EMBL" id="BMCG01000004">
    <property type="protein sequence ID" value="GGC11883.1"/>
    <property type="molecule type" value="Genomic_DNA"/>
</dbReference>
<accession>A0A8J2UNB8</accession>
<keyword evidence="1" id="KW-0472">Membrane</keyword>
<proteinExistence type="predicted"/>
<reference evidence="2" key="1">
    <citation type="journal article" date="2014" name="Int. J. Syst. Evol. Microbiol.">
        <title>Complete genome sequence of Corynebacterium casei LMG S-19264T (=DSM 44701T), isolated from a smear-ripened cheese.</title>
        <authorList>
            <consortium name="US DOE Joint Genome Institute (JGI-PGF)"/>
            <person name="Walter F."/>
            <person name="Albersmeier A."/>
            <person name="Kalinowski J."/>
            <person name="Ruckert C."/>
        </authorList>
    </citation>
    <scope>NUCLEOTIDE SEQUENCE</scope>
    <source>
        <strain evidence="2">CCM 7086</strain>
    </source>
</reference>
<feature type="transmembrane region" description="Helical" evidence="1">
    <location>
        <begin position="92"/>
        <end position="111"/>
    </location>
</feature>
<evidence type="ECO:0000256" key="1">
    <source>
        <dbReference type="SAM" id="Phobius"/>
    </source>
</evidence>